<comment type="caution">
    <text evidence="3">The sequence shown here is derived from an EMBL/GenBank/DDBJ whole genome shotgun (WGS) entry which is preliminary data.</text>
</comment>
<reference evidence="3 4" key="1">
    <citation type="submission" date="2024-10" db="EMBL/GenBank/DDBJ databases">
        <title>The Natural Products Discovery Center: Release of the First 8490 Sequenced Strains for Exploring Actinobacteria Biosynthetic Diversity.</title>
        <authorList>
            <person name="Kalkreuter E."/>
            <person name="Kautsar S.A."/>
            <person name="Yang D."/>
            <person name="Bader C.D."/>
            <person name="Teijaro C.N."/>
            <person name="Fluegel L."/>
            <person name="Davis C.M."/>
            <person name="Simpson J.R."/>
            <person name="Lauterbach L."/>
            <person name="Steele A.D."/>
            <person name="Gui C."/>
            <person name="Meng S."/>
            <person name="Li G."/>
            <person name="Viehrig K."/>
            <person name="Ye F."/>
            <person name="Su P."/>
            <person name="Kiefer A.F."/>
            <person name="Nichols A."/>
            <person name="Cepeda A.J."/>
            <person name="Yan W."/>
            <person name="Fan B."/>
            <person name="Jiang Y."/>
            <person name="Adhikari A."/>
            <person name="Zheng C.-J."/>
            <person name="Schuster L."/>
            <person name="Cowan T.M."/>
            <person name="Smanski M.J."/>
            <person name="Chevrette M.G."/>
            <person name="De Carvalho L.P.S."/>
            <person name="Shen B."/>
        </authorList>
    </citation>
    <scope>NUCLEOTIDE SEQUENCE [LARGE SCALE GENOMIC DNA]</scope>
    <source>
        <strain evidence="3 4">NPDC087045</strain>
    </source>
</reference>
<dbReference type="EMBL" id="JBIUZV010000006">
    <property type="protein sequence ID" value="MFJ3046737.1"/>
    <property type="molecule type" value="Genomic_DNA"/>
</dbReference>
<accession>A0ABW8F0C3</accession>
<evidence type="ECO:0000256" key="2">
    <source>
        <dbReference type="SAM" id="SignalP"/>
    </source>
</evidence>
<dbReference type="PANTHER" id="PTHR30469">
    <property type="entry name" value="MULTIDRUG RESISTANCE PROTEIN MDTA"/>
    <property type="match status" value="1"/>
</dbReference>
<dbReference type="RefSeq" id="WP_402700961.1">
    <property type="nucleotide sequence ID" value="NZ_JBIUZV010000006.1"/>
</dbReference>
<dbReference type="Gene3D" id="2.40.50.100">
    <property type="match status" value="1"/>
</dbReference>
<dbReference type="Gene3D" id="2.40.420.20">
    <property type="match status" value="1"/>
</dbReference>
<gene>
    <name evidence="3" type="ORF">ACIPEN_12980</name>
</gene>
<keyword evidence="2" id="KW-0732">Signal</keyword>
<protein>
    <submittedName>
        <fullName evidence="3">Efflux RND transporter periplasmic adaptor subunit</fullName>
    </submittedName>
</protein>
<dbReference type="NCBIfam" id="TIGR01730">
    <property type="entry name" value="RND_mfp"/>
    <property type="match status" value="1"/>
</dbReference>
<evidence type="ECO:0000313" key="3">
    <source>
        <dbReference type="EMBL" id="MFJ3046737.1"/>
    </source>
</evidence>
<evidence type="ECO:0000313" key="4">
    <source>
        <dbReference type="Proteomes" id="UP001617427"/>
    </source>
</evidence>
<feature type="chain" id="PRO_5045459768" evidence="2">
    <location>
        <begin position="32"/>
        <end position="353"/>
    </location>
</feature>
<evidence type="ECO:0000256" key="1">
    <source>
        <dbReference type="ARBA" id="ARBA00009477"/>
    </source>
</evidence>
<organism evidence="3 4">
    <name type="scientific">Herbaspirillum chlorophenolicum</name>
    <dbReference type="NCBI Taxonomy" id="211589"/>
    <lineage>
        <taxon>Bacteria</taxon>
        <taxon>Pseudomonadati</taxon>
        <taxon>Pseudomonadota</taxon>
        <taxon>Betaproteobacteria</taxon>
        <taxon>Burkholderiales</taxon>
        <taxon>Oxalobacteraceae</taxon>
        <taxon>Herbaspirillum</taxon>
    </lineage>
</organism>
<dbReference type="SUPFAM" id="SSF111369">
    <property type="entry name" value="HlyD-like secretion proteins"/>
    <property type="match status" value="1"/>
</dbReference>
<feature type="signal peptide" evidence="2">
    <location>
        <begin position="1"/>
        <end position="31"/>
    </location>
</feature>
<proteinExistence type="inferred from homology"/>
<dbReference type="Gene3D" id="2.40.30.170">
    <property type="match status" value="1"/>
</dbReference>
<name>A0ABW8F0C3_9BURK</name>
<dbReference type="InterPro" id="IPR006143">
    <property type="entry name" value="RND_pump_MFP"/>
</dbReference>
<comment type="similarity">
    <text evidence="1">Belongs to the membrane fusion protein (MFP) (TC 8.A.1) family.</text>
</comment>
<sequence>MNKRNAYLAASLATVVAGAAALGGAAGRVHAQPAQEAVQPSAQVVLAPVQMKQMHATLAAYGDVLPGSLQSVSSPSSARIARLNVMQGQSVKRGEVLAMLEGDPAVQLAYAQAGTALRQANADMERIIAMQKLQLATQSQVDAAAKAKADAESGMAAQRELGGAKGGLVIRAADDGVVMALTAFQGDRVQPGTPFMQIGSTGNLKVVLGIDPTDLSKVRKGMTVGLAALATPDLSVAGKVAEVQNIVDPKTQLANVLVRVPAAGQLVPGSRVRAEIELDGKNAFEVPRQAVLKDANGSYVFQVGGHAAHRIAVRPVVDNGRTLGVSGSIDPALPVVVQGNYELAEGMHVREAR</sequence>
<dbReference type="Gene3D" id="1.10.287.470">
    <property type="entry name" value="Helix hairpin bin"/>
    <property type="match status" value="1"/>
</dbReference>
<dbReference type="Proteomes" id="UP001617427">
    <property type="component" value="Unassembled WGS sequence"/>
</dbReference>
<dbReference type="PANTHER" id="PTHR30469:SF15">
    <property type="entry name" value="HLYD FAMILY OF SECRETION PROTEINS"/>
    <property type="match status" value="1"/>
</dbReference>
<keyword evidence="4" id="KW-1185">Reference proteome</keyword>